<feature type="region of interest" description="Disordered" evidence="2">
    <location>
        <begin position="805"/>
        <end position="841"/>
    </location>
</feature>
<feature type="region of interest" description="Disordered" evidence="2">
    <location>
        <begin position="892"/>
        <end position="914"/>
    </location>
</feature>
<dbReference type="KEGG" id="hst:105192289"/>
<feature type="region of interest" description="Disordered" evidence="2">
    <location>
        <begin position="1"/>
        <end position="21"/>
    </location>
</feature>
<accession>E2B8N2</accession>
<dbReference type="AlphaFoldDB" id="E2B8N2"/>
<feature type="compositionally biased region" description="Basic residues" evidence="2">
    <location>
        <begin position="899"/>
        <end position="911"/>
    </location>
</feature>
<proteinExistence type="inferred from homology"/>
<dbReference type="GO" id="GO:0007052">
    <property type="term" value="P:mitotic spindle organization"/>
    <property type="evidence" value="ECO:0007669"/>
    <property type="project" value="TreeGrafter"/>
</dbReference>
<dbReference type="OMA" id="FKQQYKN"/>
<evidence type="ECO:0000313" key="4">
    <source>
        <dbReference type="Proteomes" id="UP000008237"/>
    </source>
</evidence>
<dbReference type="GO" id="GO:0051642">
    <property type="term" value="P:centrosome localization"/>
    <property type="evidence" value="ECO:0007669"/>
    <property type="project" value="TreeGrafter"/>
</dbReference>
<dbReference type="GO" id="GO:0007346">
    <property type="term" value="P:regulation of mitotic cell cycle"/>
    <property type="evidence" value="ECO:0007669"/>
    <property type="project" value="TreeGrafter"/>
</dbReference>
<dbReference type="GO" id="GO:0051382">
    <property type="term" value="P:kinetochore assembly"/>
    <property type="evidence" value="ECO:0007669"/>
    <property type="project" value="TreeGrafter"/>
</dbReference>
<dbReference type="Pfam" id="PF03359">
    <property type="entry name" value="GKAP"/>
    <property type="match status" value="1"/>
</dbReference>
<dbReference type="PANTHER" id="PTHR12353">
    <property type="entry name" value="DISKS LARGE-ASSOCIATED PROTEIN DAP SAP90/PSD-95-ASSOCIATED PROTEIN"/>
    <property type="match status" value="1"/>
</dbReference>
<dbReference type="GO" id="GO:0023052">
    <property type="term" value="P:signaling"/>
    <property type="evidence" value="ECO:0007669"/>
    <property type="project" value="InterPro"/>
</dbReference>
<dbReference type="InParanoid" id="E2B8N2"/>
<reference evidence="3 4" key="1">
    <citation type="journal article" date="2010" name="Science">
        <title>Genomic comparison of the ants Camponotus floridanus and Harpegnathos saltator.</title>
        <authorList>
            <person name="Bonasio R."/>
            <person name="Zhang G."/>
            <person name="Ye C."/>
            <person name="Mutti N.S."/>
            <person name="Fang X."/>
            <person name="Qin N."/>
            <person name="Donahue G."/>
            <person name="Yang P."/>
            <person name="Li Q."/>
            <person name="Li C."/>
            <person name="Zhang P."/>
            <person name="Huang Z."/>
            <person name="Berger S.L."/>
            <person name="Reinberg D."/>
            <person name="Wang J."/>
            <person name="Liebig J."/>
        </authorList>
    </citation>
    <scope>NUCLEOTIDE SEQUENCE [LARGE SCALE GENOMIC DNA]</scope>
    <source>
        <strain evidence="3 4">R22 G/1</strain>
    </source>
</reference>
<dbReference type="GO" id="GO:0008017">
    <property type="term" value="F:microtubule binding"/>
    <property type="evidence" value="ECO:0007669"/>
    <property type="project" value="TreeGrafter"/>
</dbReference>
<feature type="compositionally biased region" description="Polar residues" evidence="2">
    <location>
        <begin position="1"/>
        <end position="10"/>
    </location>
</feature>
<dbReference type="PhylomeDB" id="E2B8N2"/>
<sequence>MSHLQQQYKNPRQGFGDTDHGRIIRAYKQEKSRKEVRTQDFAKNRKLQDVSVPPSPQRVENIPTITDERAKKLMKWKEERNRKRRLQDAKKKPVFKVGIVHHALYSPVTKCNTALTVTAKSSNQVKYQNDIQKRITRATEKRLLAKAAAMKVTSKKPLDIKRSISDTKIQKSFAPDSHKFRPPSGLSRLPLFGVVAIEQTPSEKGDFFENKDCKTHDANNQKLILEKLNSQNIIDLNIDTTDLKTFENSNLSSDKQELSESISNLNTTFEINKITELSNEQNVQEFLQGKSLSSDVGKETSVQKTPVTDTSSKKEDYSEDLILFSPYLTLSRGKKNARKEQMLRLGISPSPSDDIPTKDTVIKNLNISIQEEERTAQYFKLLLNKEINRLKELCTKWLEIQLEKDVPEDAKYEINQAIGQTNLLINKKFERFRGLVSDCETGKGQMLVTCKDLQGFWDMTYMEVRDCDSRFEKLEQRRNREWQEMQSTIDKPVTKKRMTIKKQIVSKPSSLRTLILAARRKKMEEASSMKDTLLQNTNINKDHLISPLNNKKSINFKENTNTRYSTRKSKSIDCNDFKLTPVKHDSCKASWIKLEKVQFSDTIKKIRSPLAIMKISQMCKTPEIQLDDTISYINSDQTPSRSILKKSEEMIDKETRMKSAHKVIFDDQINLTEVPNHEETQTSKSLAAALNRIDSLDLDDSSPERCINAEKRLNFETEDSSDNAEFSPSEVQKQLKEYKDAFGSSVLNAFDSNVDLLSDITSVISSKEISPKVDVNTKSPRKSVRRRQELDLEIRTLRNRIIITNDTPKVKRRSKMLTPKKASVGKKKNERTEESNRRKSLKLLQTDKDDYIQSDENNAEINDLCVHKKKRLTRKSVAFDAESCLVSTENKPVLPMTPHSKRMTPSRKSRSKHEFDENVILQETPKPLGRVTRSYMKN</sequence>
<dbReference type="PANTHER" id="PTHR12353:SF1">
    <property type="entry name" value="DISKS LARGE-ASSOCIATED PROTEIN 5"/>
    <property type="match status" value="1"/>
</dbReference>
<evidence type="ECO:0000313" key="3">
    <source>
        <dbReference type="EMBL" id="EFN87938.1"/>
    </source>
</evidence>
<dbReference type="EMBL" id="GL446361">
    <property type="protein sequence ID" value="EFN87938.1"/>
    <property type="molecule type" value="Genomic_DNA"/>
</dbReference>
<evidence type="ECO:0000256" key="1">
    <source>
        <dbReference type="ARBA" id="ARBA00008839"/>
    </source>
</evidence>
<dbReference type="GO" id="GO:0005737">
    <property type="term" value="C:cytoplasm"/>
    <property type="evidence" value="ECO:0007669"/>
    <property type="project" value="TreeGrafter"/>
</dbReference>
<organism evidence="4">
    <name type="scientific">Harpegnathos saltator</name>
    <name type="common">Jerdon's jumping ant</name>
    <dbReference type="NCBI Taxonomy" id="610380"/>
    <lineage>
        <taxon>Eukaryota</taxon>
        <taxon>Metazoa</taxon>
        <taxon>Ecdysozoa</taxon>
        <taxon>Arthropoda</taxon>
        <taxon>Hexapoda</taxon>
        <taxon>Insecta</taxon>
        <taxon>Pterygota</taxon>
        <taxon>Neoptera</taxon>
        <taxon>Endopterygota</taxon>
        <taxon>Hymenoptera</taxon>
        <taxon>Apocrita</taxon>
        <taxon>Aculeata</taxon>
        <taxon>Formicoidea</taxon>
        <taxon>Formicidae</taxon>
        <taxon>Ponerinae</taxon>
        <taxon>Ponerini</taxon>
        <taxon>Harpegnathos</taxon>
    </lineage>
</organism>
<dbReference type="Proteomes" id="UP000008237">
    <property type="component" value="Unassembled WGS sequence"/>
</dbReference>
<dbReference type="GO" id="GO:0031616">
    <property type="term" value="C:spindle pole centrosome"/>
    <property type="evidence" value="ECO:0007669"/>
    <property type="project" value="TreeGrafter"/>
</dbReference>
<comment type="similarity">
    <text evidence="1">Belongs to the SAPAP family.</text>
</comment>
<name>E2B8N2_HARSA</name>
<dbReference type="GO" id="GO:0005634">
    <property type="term" value="C:nucleus"/>
    <property type="evidence" value="ECO:0007669"/>
    <property type="project" value="TreeGrafter"/>
</dbReference>
<evidence type="ECO:0000256" key="2">
    <source>
        <dbReference type="SAM" id="MobiDB-lite"/>
    </source>
</evidence>
<gene>
    <name evidence="3" type="ORF">EAI_17192</name>
</gene>
<dbReference type="OrthoDB" id="10023951at2759"/>
<protein>
    <submittedName>
        <fullName evidence="3">Disks large-associated protein 5</fullName>
    </submittedName>
</protein>
<dbReference type="STRING" id="610380.E2B8N2"/>
<dbReference type="GO" id="GO:0007059">
    <property type="term" value="P:chromosome segregation"/>
    <property type="evidence" value="ECO:0007669"/>
    <property type="project" value="TreeGrafter"/>
</dbReference>
<dbReference type="InterPro" id="IPR005026">
    <property type="entry name" value="SAPAP"/>
</dbReference>
<keyword evidence="4" id="KW-1185">Reference proteome</keyword>